<reference evidence="3" key="1">
    <citation type="submission" date="2017-09" db="EMBL/GenBank/DDBJ databases">
        <title>Depth-based differentiation of microbial function through sediment-hosted aquifers and enrichment of novel symbionts in the deep terrestrial subsurface.</title>
        <authorList>
            <person name="Probst A.J."/>
            <person name="Ladd B."/>
            <person name="Jarett J.K."/>
            <person name="Geller-Mcgrath D.E."/>
            <person name="Sieber C.M.K."/>
            <person name="Emerson J.B."/>
            <person name="Anantharaman K."/>
            <person name="Thomas B.C."/>
            <person name="Malmstrom R."/>
            <person name="Stieglmeier M."/>
            <person name="Klingl A."/>
            <person name="Woyke T."/>
            <person name="Ryan C.M."/>
            <person name="Banfield J.F."/>
        </authorList>
    </citation>
    <scope>NUCLEOTIDE SEQUENCE [LARGE SCALE GENOMIC DNA]</scope>
</reference>
<dbReference type="Gene3D" id="3.30.420.40">
    <property type="match status" value="1"/>
</dbReference>
<feature type="domain" description="Gcp-like" evidence="1">
    <location>
        <begin position="28"/>
        <end position="91"/>
    </location>
</feature>
<dbReference type="AlphaFoldDB" id="A0A2M7WXL6"/>
<organism evidence="2 3">
    <name type="scientific">candidate division WWE3 bacterium CG_4_9_14_3_um_filter_43_9</name>
    <dbReference type="NCBI Taxonomy" id="1975082"/>
    <lineage>
        <taxon>Bacteria</taxon>
        <taxon>Katanobacteria</taxon>
    </lineage>
</organism>
<dbReference type="Pfam" id="PF00814">
    <property type="entry name" value="TsaD"/>
    <property type="match status" value="1"/>
</dbReference>
<dbReference type="InterPro" id="IPR000905">
    <property type="entry name" value="Gcp-like_dom"/>
</dbReference>
<comment type="caution">
    <text evidence="2">The sequence shown here is derived from an EMBL/GenBank/DDBJ whole genome shotgun (WGS) entry which is preliminary data.</text>
</comment>
<protein>
    <recommendedName>
        <fullName evidence="1">Gcp-like domain-containing protein</fullName>
    </recommendedName>
</protein>
<proteinExistence type="predicted"/>
<evidence type="ECO:0000313" key="2">
    <source>
        <dbReference type="EMBL" id="PJA37792.1"/>
    </source>
</evidence>
<gene>
    <name evidence="2" type="ORF">CO181_02075</name>
</gene>
<dbReference type="SUPFAM" id="SSF53067">
    <property type="entry name" value="Actin-like ATPase domain"/>
    <property type="match status" value="1"/>
</dbReference>
<sequence>MFFIINTAIQGATSVVLVKGDSFYKKTAAAKESGKILVLLDKLLKKIKAKKEDLAGVVVVNGPGPFTSVRQGVVVANALGRLLDIPIIGVRAEEFNLDKKSVADYEAKLKKSKAGKIVLPFYDREPNITKPKVSM</sequence>
<dbReference type="InterPro" id="IPR043129">
    <property type="entry name" value="ATPase_NBD"/>
</dbReference>
<dbReference type="Proteomes" id="UP000230538">
    <property type="component" value="Unassembled WGS sequence"/>
</dbReference>
<accession>A0A2M7WXL6</accession>
<name>A0A2M7WXL6_UNCKA</name>
<evidence type="ECO:0000259" key="1">
    <source>
        <dbReference type="Pfam" id="PF00814"/>
    </source>
</evidence>
<dbReference type="EMBL" id="PFXB01000057">
    <property type="protein sequence ID" value="PJA37792.1"/>
    <property type="molecule type" value="Genomic_DNA"/>
</dbReference>
<evidence type="ECO:0000313" key="3">
    <source>
        <dbReference type="Proteomes" id="UP000230538"/>
    </source>
</evidence>